<evidence type="ECO:0000313" key="4">
    <source>
        <dbReference type="Proteomes" id="UP000054558"/>
    </source>
</evidence>
<feature type="compositionally biased region" description="Basic and acidic residues" evidence="2">
    <location>
        <begin position="386"/>
        <end position="405"/>
    </location>
</feature>
<evidence type="ECO:0000256" key="1">
    <source>
        <dbReference type="SAM" id="Coils"/>
    </source>
</evidence>
<dbReference type="EMBL" id="DF237277">
    <property type="protein sequence ID" value="GAQ87056.1"/>
    <property type="molecule type" value="Genomic_DNA"/>
</dbReference>
<feature type="region of interest" description="Disordered" evidence="2">
    <location>
        <begin position="308"/>
        <end position="682"/>
    </location>
</feature>
<organism evidence="3 4">
    <name type="scientific">Klebsormidium nitens</name>
    <name type="common">Green alga</name>
    <name type="synonym">Ulothrix nitens</name>
    <dbReference type="NCBI Taxonomy" id="105231"/>
    <lineage>
        <taxon>Eukaryota</taxon>
        <taxon>Viridiplantae</taxon>
        <taxon>Streptophyta</taxon>
        <taxon>Klebsormidiophyceae</taxon>
        <taxon>Klebsormidiales</taxon>
        <taxon>Klebsormidiaceae</taxon>
        <taxon>Klebsormidium</taxon>
    </lineage>
</organism>
<feature type="compositionally biased region" description="Polar residues" evidence="2">
    <location>
        <begin position="558"/>
        <end position="571"/>
    </location>
</feature>
<feature type="region of interest" description="Disordered" evidence="2">
    <location>
        <begin position="772"/>
        <end position="802"/>
    </location>
</feature>
<dbReference type="AlphaFoldDB" id="A0A1Y1IED6"/>
<proteinExistence type="predicted"/>
<feature type="compositionally biased region" description="Polar residues" evidence="2">
    <location>
        <begin position="631"/>
        <end position="641"/>
    </location>
</feature>
<feature type="region of interest" description="Disordered" evidence="2">
    <location>
        <begin position="726"/>
        <end position="749"/>
    </location>
</feature>
<feature type="compositionally biased region" description="Basic and acidic residues" evidence="2">
    <location>
        <begin position="538"/>
        <end position="549"/>
    </location>
</feature>
<evidence type="ECO:0000256" key="2">
    <source>
        <dbReference type="SAM" id="MobiDB-lite"/>
    </source>
</evidence>
<keyword evidence="4" id="KW-1185">Reference proteome</keyword>
<feature type="compositionally biased region" description="Basic and acidic residues" evidence="2">
    <location>
        <begin position="351"/>
        <end position="368"/>
    </location>
</feature>
<feature type="compositionally biased region" description="Polar residues" evidence="2">
    <location>
        <begin position="492"/>
        <end position="510"/>
    </location>
</feature>
<feature type="region of interest" description="Disordered" evidence="2">
    <location>
        <begin position="30"/>
        <end position="65"/>
    </location>
</feature>
<dbReference type="Proteomes" id="UP000054558">
    <property type="component" value="Unassembled WGS sequence"/>
</dbReference>
<accession>A0A1Y1IED6</accession>
<protein>
    <submittedName>
        <fullName evidence="3">Uncharacterized protein</fullName>
    </submittedName>
</protein>
<reference evidence="3 4" key="1">
    <citation type="journal article" date="2014" name="Nat. Commun.">
        <title>Klebsormidium flaccidum genome reveals primary factors for plant terrestrial adaptation.</title>
        <authorList>
            <person name="Hori K."/>
            <person name="Maruyama F."/>
            <person name="Fujisawa T."/>
            <person name="Togashi T."/>
            <person name="Yamamoto N."/>
            <person name="Seo M."/>
            <person name="Sato S."/>
            <person name="Yamada T."/>
            <person name="Mori H."/>
            <person name="Tajima N."/>
            <person name="Moriyama T."/>
            <person name="Ikeuchi M."/>
            <person name="Watanabe M."/>
            <person name="Wada H."/>
            <person name="Kobayashi K."/>
            <person name="Saito M."/>
            <person name="Masuda T."/>
            <person name="Sasaki-Sekimoto Y."/>
            <person name="Mashiguchi K."/>
            <person name="Awai K."/>
            <person name="Shimojima M."/>
            <person name="Masuda S."/>
            <person name="Iwai M."/>
            <person name="Nobusawa T."/>
            <person name="Narise T."/>
            <person name="Kondo S."/>
            <person name="Saito H."/>
            <person name="Sato R."/>
            <person name="Murakawa M."/>
            <person name="Ihara Y."/>
            <person name="Oshima-Yamada Y."/>
            <person name="Ohtaka K."/>
            <person name="Satoh M."/>
            <person name="Sonobe K."/>
            <person name="Ishii M."/>
            <person name="Ohtani R."/>
            <person name="Kanamori-Sato M."/>
            <person name="Honoki R."/>
            <person name="Miyazaki D."/>
            <person name="Mochizuki H."/>
            <person name="Umetsu J."/>
            <person name="Higashi K."/>
            <person name="Shibata D."/>
            <person name="Kamiya Y."/>
            <person name="Sato N."/>
            <person name="Nakamura Y."/>
            <person name="Tabata S."/>
            <person name="Ida S."/>
            <person name="Kurokawa K."/>
            <person name="Ohta H."/>
        </authorList>
    </citation>
    <scope>NUCLEOTIDE SEQUENCE [LARGE SCALE GENOMIC DNA]</scope>
    <source>
        <strain evidence="3 4">NIES-2285</strain>
    </source>
</reference>
<feature type="compositionally biased region" description="Basic and acidic residues" evidence="2">
    <location>
        <begin position="726"/>
        <end position="748"/>
    </location>
</feature>
<feature type="coiled-coil region" evidence="1">
    <location>
        <begin position="183"/>
        <end position="221"/>
    </location>
</feature>
<evidence type="ECO:0000313" key="3">
    <source>
        <dbReference type="EMBL" id="GAQ87056.1"/>
    </source>
</evidence>
<feature type="compositionally biased region" description="Low complexity" evidence="2">
    <location>
        <begin position="572"/>
        <end position="590"/>
    </location>
</feature>
<keyword evidence="1" id="KW-0175">Coiled coil</keyword>
<name>A0A1Y1IED6_KLENI</name>
<feature type="compositionally biased region" description="Basic and acidic residues" evidence="2">
    <location>
        <begin position="440"/>
        <end position="453"/>
    </location>
</feature>
<gene>
    <name evidence="3" type="ORF">KFL_003280100</name>
</gene>
<sequence length="802" mass="87934">MSCYCLRCSRTPFPSPLKLFNLGQNKEKAAREELSRVSEQKKEAEDAHTARTKDLEKKAELASEAEKRARTLVSSLKRDLEILGQKEECSRSEATAVLAGRTSLLDELKEIGRLEKTYEETCEILQTRQSQVKIRQQAKVIQDYMVKMDQKDREKVIELKDIIISKISTEKQIQSEAPDPASVARLKAEVSEANLRYEKTKADWEETQEKLKREIAELRSSLDAIGMKPSSVSRGTDVKHLTETLNKGTVTDFQRLKLEKATQSSLDHVKISDDPKGRVQEADTFTQSIKGESIEWKTSDLRDTFEEGVDAWEDGNQKGSELAAPAKTTPLTSTGGCVLTKEGTDPDDAEAQLKEASRKDPENIDSHARAHLGGTTEEAAAVSEDQNERRSSFEHSSVEAEKEGLRFVSEQAAGDLEAAPRKAAETAATESPEDFQMTAEPKESHNEPERRQETGPPYFQNPKPSRNQERKGENELSFSIPLTLKDDRRSDQASPSWLTTTANEGESVQSGHALEVENRTAEASEPTQSPSFLPAARLEGKEADSKRDEESELEVSVPQDSVQQKKVWSSILSRLGKPPGSSGPSSQTRTPPLPNHVSEAVEPEEPDGVPDPRGAAVETAALEGTQREVSEQPQGDASNQERGGKELHPSSVAQDGPDVVPGEMRDHPIAAEEGNTTDPGIEVLEVLPPRFAAEGRKDVSEVGHGALVETAGPKQEFFAAEVRSEVEKERKQEEKTRELASKTEDERSVAGLLDELGPADPSELPASAIPVQDQDQAQAGCSCGDPPYGLMGRKLSAAKIAK</sequence>